<dbReference type="Proteomes" id="UP000592181">
    <property type="component" value="Unassembled WGS sequence"/>
</dbReference>
<reference evidence="2 3" key="1">
    <citation type="submission" date="2020-07" db="EMBL/GenBank/DDBJ databases">
        <title>Sequencing the genomes of 1000 actinobacteria strains.</title>
        <authorList>
            <person name="Klenk H.-P."/>
        </authorList>
    </citation>
    <scope>NUCLEOTIDE SEQUENCE [LARGE SCALE GENOMIC DNA]</scope>
    <source>
        <strain evidence="2 3">DSM 24723</strain>
    </source>
</reference>
<organism evidence="2 3">
    <name type="scientific">Janibacter alkaliphilus</name>
    <dbReference type="NCBI Taxonomy" id="1069963"/>
    <lineage>
        <taxon>Bacteria</taxon>
        <taxon>Bacillati</taxon>
        <taxon>Actinomycetota</taxon>
        <taxon>Actinomycetes</taxon>
        <taxon>Micrococcales</taxon>
        <taxon>Intrasporangiaceae</taxon>
        <taxon>Janibacter</taxon>
    </lineage>
</organism>
<evidence type="ECO:0000313" key="3">
    <source>
        <dbReference type="Proteomes" id="UP000592181"/>
    </source>
</evidence>
<feature type="region of interest" description="Disordered" evidence="1">
    <location>
        <begin position="263"/>
        <end position="288"/>
    </location>
</feature>
<protein>
    <recommendedName>
        <fullName evidence="4">DUF4192 domain-containing protein</fullName>
    </recommendedName>
</protein>
<dbReference type="RefSeq" id="WP_179463051.1">
    <property type="nucleotide sequence ID" value="NZ_JACBZX010000001.1"/>
</dbReference>
<gene>
    <name evidence="2" type="ORF">BJY28_002197</name>
</gene>
<dbReference type="AlphaFoldDB" id="A0A852X5M2"/>
<proteinExistence type="predicted"/>
<name>A0A852X5M2_9MICO</name>
<accession>A0A852X5M2</accession>
<evidence type="ECO:0008006" key="4">
    <source>
        <dbReference type="Google" id="ProtNLM"/>
    </source>
</evidence>
<dbReference type="InterPro" id="IPR025447">
    <property type="entry name" value="DUF4192"/>
</dbReference>
<evidence type="ECO:0000313" key="2">
    <source>
        <dbReference type="EMBL" id="NYG37728.1"/>
    </source>
</evidence>
<evidence type="ECO:0000256" key="1">
    <source>
        <dbReference type="SAM" id="MobiDB-lite"/>
    </source>
</evidence>
<comment type="caution">
    <text evidence="2">The sequence shown here is derived from an EMBL/GenBank/DDBJ whole genome shotgun (WGS) entry which is preliminary data.</text>
</comment>
<dbReference type="EMBL" id="JACBZX010000001">
    <property type="protein sequence ID" value="NYG37728.1"/>
    <property type="molecule type" value="Genomic_DNA"/>
</dbReference>
<sequence>MTAIVRARTPADLLVLLPYQLGYHPLRSVVVVMLHGRRLGLVQRLDLTRGEEISRAAADVLLDVAERERPDSVVVAGFEDHEGDSDDLRAAVVGEARRRGVRVAEHLVVRDGRWYAPDCDEACCPTGGEPLPAPDGVPGVAEYVRRGIAPLPSRDHVLESLVPIQEAESAAATAAALARRHDQPGWPSTVSTTRVWRTILDLDPAARPVTALPPEAVAVALASLRQIGWRDALLGVLCPGAVPTEALEQDAVSRAREAAAACPWVQAEPSPPASDQPADRGTGQPADRAAGDDLAMVLRHRLADLLRLTPEAESAPLLTVLAHVAWWQGDGTVAGACLDEALAVEPEHRLAGLMLRLLQHGLRPPGWSSGSTGPDEGG</sequence>
<dbReference type="Pfam" id="PF13830">
    <property type="entry name" value="DUF4192"/>
    <property type="match status" value="2"/>
</dbReference>
<keyword evidence="3" id="KW-1185">Reference proteome</keyword>